<protein>
    <submittedName>
        <fullName evidence="2">Uncharacterized protein</fullName>
    </submittedName>
</protein>
<feature type="compositionally biased region" description="Low complexity" evidence="1">
    <location>
        <begin position="1"/>
        <end position="16"/>
    </location>
</feature>
<evidence type="ECO:0000256" key="1">
    <source>
        <dbReference type="SAM" id="MobiDB-lite"/>
    </source>
</evidence>
<evidence type="ECO:0000313" key="2">
    <source>
        <dbReference type="EMBL" id="KAJ7756356.1"/>
    </source>
</evidence>
<reference evidence="2" key="1">
    <citation type="submission" date="2023-03" db="EMBL/GenBank/DDBJ databases">
        <title>Massive genome expansion in bonnet fungi (Mycena s.s.) driven by repeated elements and novel gene families across ecological guilds.</title>
        <authorList>
            <consortium name="Lawrence Berkeley National Laboratory"/>
            <person name="Harder C.B."/>
            <person name="Miyauchi S."/>
            <person name="Viragh M."/>
            <person name="Kuo A."/>
            <person name="Thoen E."/>
            <person name="Andreopoulos B."/>
            <person name="Lu D."/>
            <person name="Skrede I."/>
            <person name="Drula E."/>
            <person name="Henrissat B."/>
            <person name="Morin E."/>
            <person name="Kohler A."/>
            <person name="Barry K."/>
            <person name="LaButti K."/>
            <person name="Morin E."/>
            <person name="Salamov A."/>
            <person name="Lipzen A."/>
            <person name="Mereny Z."/>
            <person name="Hegedus B."/>
            <person name="Baldrian P."/>
            <person name="Stursova M."/>
            <person name="Weitz H."/>
            <person name="Taylor A."/>
            <person name="Grigoriev I.V."/>
            <person name="Nagy L.G."/>
            <person name="Martin F."/>
            <person name="Kauserud H."/>
        </authorList>
    </citation>
    <scope>NUCLEOTIDE SEQUENCE</scope>
    <source>
        <strain evidence="2">CBHHK182m</strain>
    </source>
</reference>
<sequence length="176" mass="19474">MAVALGTESAAMTAAAADDEDGGEGGGQGGTISPSEAAYMPTRFRKWVRPGGPHPLQYVLFDYMQGHVSVAVAPWSRDYSEITHLLHRSLVRLHDHGVRSRESRGLVEVHIVAIPRGGNTRWKVFPMRHLRTEIVHGLWGVVWKVAGMLSTDPAFESTVADELQQILDMDPQFIYE</sequence>
<comment type="caution">
    <text evidence="2">The sequence shown here is derived from an EMBL/GenBank/DDBJ whole genome shotgun (WGS) entry which is preliminary data.</text>
</comment>
<evidence type="ECO:0000313" key="3">
    <source>
        <dbReference type="Proteomes" id="UP001215598"/>
    </source>
</evidence>
<accession>A0AAD7J7V4</accession>
<name>A0AAD7J7V4_9AGAR</name>
<proteinExistence type="predicted"/>
<keyword evidence="3" id="KW-1185">Reference proteome</keyword>
<organism evidence="2 3">
    <name type="scientific">Mycena metata</name>
    <dbReference type="NCBI Taxonomy" id="1033252"/>
    <lineage>
        <taxon>Eukaryota</taxon>
        <taxon>Fungi</taxon>
        <taxon>Dikarya</taxon>
        <taxon>Basidiomycota</taxon>
        <taxon>Agaricomycotina</taxon>
        <taxon>Agaricomycetes</taxon>
        <taxon>Agaricomycetidae</taxon>
        <taxon>Agaricales</taxon>
        <taxon>Marasmiineae</taxon>
        <taxon>Mycenaceae</taxon>
        <taxon>Mycena</taxon>
    </lineage>
</organism>
<dbReference type="EMBL" id="JARKIB010000047">
    <property type="protein sequence ID" value="KAJ7756356.1"/>
    <property type="molecule type" value="Genomic_DNA"/>
</dbReference>
<feature type="region of interest" description="Disordered" evidence="1">
    <location>
        <begin position="1"/>
        <end position="35"/>
    </location>
</feature>
<dbReference type="Proteomes" id="UP001215598">
    <property type="component" value="Unassembled WGS sequence"/>
</dbReference>
<dbReference type="AlphaFoldDB" id="A0AAD7J7V4"/>
<gene>
    <name evidence="2" type="ORF">B0H16DRAFT_1690034</name>
</gene>